<reference evidence="1" key="1">
    <citation type="submission" date="2018-05" db="EMBL/GenBank/DDBJ databases">
        <authorList>
            <person name="Lanie J.A."/>
            <person name="Ng W.-L."/>
            <person name="Kazmierczak K.M."/>
            <person name="Andrzejewski T.M."/>
            <person name="Davidsen T.M."/>
            <person name="Wayne K.J."/>
            <person name="Tettelin H."/>
            <person name="Glass J.I."/>
            <person name="Rusch D."/>
            <person name="Podicherti R."/>
            <person name="Tsui H.-C.T."/>
            <person name="Winkler M.E."/>
        </authorList>
    </citation>
    <scope>NUCLEOTIDE SEQUENCE</scope>
</reference>
<proteinExistence type="predicted"/>
<evidence type="ECO:0000313" key="1">
    <source>
        <dbReference type="EMBL" id="SVB40494.1"/>
    </source>
</evidence>
<sequence>MMMEKTKRPSRIGTLLLIGVAIRIPAMLSGQSVPLPSASSAEFTVAAVHVEQAPRIDGVLNESFWEAIAPITEFRQRVPVDGDFPTER</sequence>
<organism evidence="1">
    <name type="scientific">marine metagenome</name>
    <dbReference type="NCBI Taxonomy" id="408172"/>
    <lineage>
        <taxon>unclassified sequences</taxon>
        <taxon>metagenomes</taxon>
        <taxon>ecological metagenomes</taxon>
    </lineage>
</organism>
<accession>A0A382DRB1</accession>
<gene>
    <name evidence="1" type="ORF">METZ01_LOCUS193348</name>
</gene>
<protein>
    <submittedName>
        <fullName evidence="1">Uncharacterized protein</fullName>
    </submittedName>
</protein>
<dbReference type="AlphaFoldDB" id="A0A382DRB1"/>
<feature type="non-terminal residue" evidence="1">
    <location>
        <position position="88"/>
    </location>
</feature>
<name>A0A382DRB1_9ZZZZ</name>
<dbReference type="EMBL" id="UINC01040512">
    <property type="protein sequence ID" value="SVB40494.1"/>
    <property type="molecule type" value="Genomic_DNA"/>
</dbReference>